<dbReference type="EMBL" id="SACJ01000002">
    <property type="protein sequence ID" value="RVT78527.1"/>
    <property type="molecule type" value="Genomic_DNA"/>
</dbReference>
<evidence type="ECO:0000313" key="2">
    <source>
        <dbReference type="Proteomes" id="UP000285211"/>
    </source>
</evidence>
<dbReference type="Proteomes" id="UP000285211">
    <property type="component" value="Unassembled WGS sequence"/>
</dbReference>
<gene>
    <name evidence="1" type="ORF">EOD40_04645</name>
</gene>
<protein>
    <submittedName>
        <fullName evidence="1">MmcQ/YjbR family DNA-binding protein</fullName>
    </submittedName>
</protein>
<sequence>MNLEIFYEYCTSKKGVTEHFPFDEDTLVFKVGGKMFALSSLKQWEIGTPSVNLKCNPDLAKEWRAQFEAIQPGFHMNKNHWNTVVINSDVSDSFLKEMIDHSYDLVFSSLTKVNQKNVLDLD</sequence>
<name>A0A3S2ULR7_9FLAO</name>
<dbReference type="InterPro" id="IPR007351">
    <property type="entry name" value="YjbR"/>
</dbReference>
<dbReference type="AlphaFoldDB" id="A0A3S2ULR7"/>
<dbReference type="SUPFAM" id="SSF142906">
    <property type="entry name" value="YjbR-like"/>
    <property type="match status" value="1"/>
</dbReference>
<accession>A0A3S2ULR7</accession>
<keyword evidence="2" id="KW-1185">Reference proteome</keyword>
<reference evidence="1 2" key="1">
    <citation type="submission" date="2019-01" db="EMBL/GenBank/DDBJ databases">
        <authorList>
            <person name="Chen W.-M."/>
        </authorList>
    </citation>
    <scope>NUCLEOTIDE SEQUENCE [LARGE SCALE GENOMIC DNA]</scope>
    <source>
        <strain evidence="1 2">BBQ-12</strain>
    </source>
</reference>
<dbReference type="GO" id="GO:0003677">
    <property type="term" value="F:DNA binding"/>
    <property type="evidence" value="ECO:0007669"/>
    <property type="project" value="UniProtKB-KW"/>
</dbReference>
<dbReference type="Gene3D" id="3.90.1150.30">
    <property type="match status" value="1"/>
</dbReference>
<dbReference type="RefSeq" id="WP_128193728.1">
    <property type="nucleotide sequence ID" value="NZ_SACJ01000002.1"/>
</dbReference>
<comment type="caution">
    <text evidence="1">The sequence shown here is derived from an EMBL/GenBank/DDBJ whole genome shotgun (WGS) entry which is preliminary data.</text>
</comment>
<dbReference type="PANTHER" id="PTHR35145:SF1">
    <property type="entry name" value="CYTOPLASMIC PROTEIN"/>
    <property type="match status" value="1"/>
</dbReference>
<organism evidence="1 2">
    <name type="scientific">Flavobacterium sufflavum</name>
    <dbReference type="NCBI Taxonomy" id="1921138"/>
    <lineage>
        <taxon>Bacteria</taxon>
        <taxon>Pseudomonadati</taxon>
        <taxon>Bacteroidota</taxon>
        <taxon>Flavobacteriia</taxon>
        <taxon>Flavobacteriales</taxon>
        <taxon>Flavobacteriaceae</taxon>
        <taxon>Flavobacterium</taxon>
    </lineage>
</organism>
<dbReference type="InterPro" id="IPR038056">
    <property type="entry name" value="YjbR-like_sf"/>
</dbReference>
<dbReference type="OrthoDB" id="9789813at2"/>
<dbReference type="PANTHER" id="PTHR35145">
    <property type="entry name" value="CYTOPLASMIC PROTEIN-RELATED"/>
    <property type="match status" value="1"/>
</dbReference>
<proteinExistence type="predicted"/>
<keyword evidence="1" id="KW-0238">DNA-binding</keyword>
<dbReference type="Pfam" id="PF04237">
    <property type="entry name" value="YjbR"/>
    <property type="match status" value="1"/>
</dbReference>
<dbReference type="InterPro" id="IPR058532">
    <property type="entry name" value="YjbR/MT2646/Rv2570-like"/>
</dbReference>
<evidence type="ECO:0000313" key="1">
    <source>
        <dbReference type="EMBL" id="RVT78527.1"/>
    </source>
</evidence>